<dbReference type="Gene3D" id="3.40.50.1820">
    <property type="entry name" value="alpha/beta hydrolase"/>
    <property type="match status" value="1"/>
</dbReference>
<evidence type="ECO:0000256" key="1">
    <source>
        <dbReference type="SAM" id="MobiDB-lite"/>
    </source>
</evidence>
<dbReference type="PANTHER" id="PTHR46023:SF6">
    <property type="entry name" value="LIPASE CLASS 3 FAMILY PROTEIN"/>
    <property type="match status" value="1"/>
</dbReference>
<accession>A0AAN6EX27</accession>
<organism evidence="3 4">
    <name type="scientific">Exophiala dermatitidis</name>
    <name type="common">Black yeast-like fungus</name>
    <name type="synonym">Wangiella dermatitidis</name>
    <dbReference type="NCBI Taxonomy" id="5970"/>
    <lineage>
        <taxon>Eukaryota</taxon>
        <taxon>Fungi</taxon>
        <taxon>Dikarya</taxon>
        <taxon>Ascomycota</taxon>
        <taxon>Pezizomycotina</taxon>
        <taxon>Eurotiomycetes</taxon>
        <taxon>Chaetothyriomycetidae</taxon>
        <taxon>Chaetothyriales</taxon>
        <taxon>Herpotrichiellaceae</taxon>
        <taxon>Exophiala</taxon>
    </lineage>
</organism>
<evidence type="ECO:0000313" key="3">
    <source>
        <dbReference type="EMBL" id="KAJ8991495.1"/>
    </source>
</evidence>
<dbReference type="SUPFAM" id="SSF53474">
    <property type="entry name" value="alpha/beta-Hydrolases"/>
    <property type="match status" value="1"/>
</dbReference>
<dbReference type="EMBL" id="JAJGCB010000008">
    <property type="protein sequence ID" value="KAJ8991495.1"/>
    <property type="molecule type" value="Genomic_DNA"/>
</dbReference>
<feature type="compositionally biased region" description="Low complexity" evidence="1">
    <location>
        <begin position="172"/>
        <end position="181"/>
    </location>
</feature>
<dbReference type="InterPro" id="IPR029058">
    <property type="entry name" value="AB_hydrolase_fold"/>
</dbReference>
<dbReference type="AlphaFoldDB" id="A0AAN6EX27"/>
<dbReference type="GO" id="GO:0006629">
    <property type="term" value="P:lipid metabolic process"/>
    <property type="evidence" value="ECO:0007669"/>
    <property type="project" value="InterPro"/>
</dbReference>
<feature type="region of interest" description="Disordered" evidence="1">
    <location>
        <begin position="14"/>
        <end position="36"/>
    </location>
</feature>
<proteinExistence type="predicted"/>
<comment type="caution">
    <text evidence="3">The sequence shown here is derived from an EMBL/GenBank/DDBJ whole genome shotgun (WGS) entry which is preliminary data.</text>
</comment>
<feature type="region of interest" description="Disordered" evidence="1">
    <location>
        <begin position="149"/>
        <end position="181"/>
    </location>
</feature>
<evidence type="ECO:0000259" key="2">
    <source>
        <dbReference type="Pfam" id="PF01764"/>
    </source>
</evidence>
<name>A0AAN6EX27_EXODE</name>
<dbReference type="PANTHER" id="PTHR46023">
    <property type="entry name" value="LIPASE CLASS 3 PROTEIN-LIKE"/>
    <property type="match status" value="1"/>
</dbReference>
<gene>
    <name evidence="3" type="ORF">HRR80_004827</name>
</gene>
<feature type="compositionally biased region" description="Polar residues" evidence="1">
    <location>
        <begin position="149"/>
        <end position="164"/>
    </location>
</feature>
<dbReference type="Proteomes" id="UP001161757">
    <property type="component" value="Unassembled WGS sequence"/>
</dbReference>
<feature type="domain" description="Fungal lipase-type" evidence="2">
    <location>
        <begin position="264"/>
        <end position="415"/>
    </location>
</feature>
<reference evidence="3" key="1">
    <citation type="submission" date="2023-01" db="EMBL/GenBank/DDBJ databases">
        <title>Exophiala dermititidis isolated from Cystic Fibrosis Patient.</title>
        <authorList>
            <person name="Kurbessoian T."/>
            <person name="Crocker A."/>
            <person name="Murante D."/>
            <person name="Hogan D.A."/>
            <person name="Stajich J.E."/>
        </authorList>
    </citation>
    <scope>NUCLEOTIDE SEQUENCE</scope>
    <source>
        <strain evidence="3">Ex8</strain>
    </source>
</reference>
<evidence type="ECO:0000313" key="4">
    <source>
        <dbReference type="Proteomes" id="UP001161757"/>
    </source>
</evidence>
<dbReference type="Pfam" id="PF01764">
    <property type="entry name" value="Lipase_3"/>
    <property type="match status" value="1"/>
</dbReference>
<dbReference type="CDD" id="cd00519">
    <property type="entry name" value="Lipase_3"/>
    <property type="match status" value="1"/>
</dbReference>
<sequence length="578" mass="63195">MLFLFNDSRKRRKGEATIDPAASVRPPPYSSLNTSTALQQQPPCAHRLGPHLDAIPPAYNASTVSLHPSPDRQVYRSRQSWTKSQTRVDNVCPSLRTADEDLEEKIDDKLCDLISLIDEEDFCDSPEALEISLDELPNHDQVELNNLGQDAARSRTSQQKSRTGTRFGLPSQQARPQQPQQRQVDVFSKLDFYMNSRLPASLPPLRVYMPTYPLLCLAAQSSLDAYHSPRSAAERKDFVSADGRLGSKAMVIKSIPCDDKKTIVFAIRGTSMLSIRDWGVNLSTDPVSPSGFLDDEGNLCHSGFLKTAKAMVQPIAARLRHLLEEDPSRTSCSLLITGHSAGGAVAALLYAHMLAETVQSDLNILTGCFKRVHCITFGAPPVSLLPLQKPDSADGRLRKCLFHAFINEGDPVARAEKLYVKSLVDLLASPVPAALNATSTSTKPADKKKPRKTKIGAAVSAPTLPLTSLLGASMSRLDLSLNTNLKPIKKLKSKANLKSATHKLWWEVPPATFSNAGRQVVLRVPKGGDESDVTASVVRDEQLRQVIFGDPTAHSMELYARRIEALAVRAVTGRNGTC</sequence>
<protein>
    <recommendedName>
        <fullName evidence="2">Fungal lipase-type domain-containing protein</fullName>
    </recommendedName>
</protein>
<dbReference type="InterPro" id="IPR002921">
    <property type="entry name" value="Fungal_lipase-type"/>
</dbReference>